<dbReference type="GO" id="GO:0006364">
    <property type="term" value="P:rRNA processing"/>
    <property type="evidence" value="ECO:0007669"/>
    <property type="project" value="UniProtKB-KW"/>
</dbReference>
<organism evidence="11 12">
    <name type="scientific">Naegleria fowleri</name>
    <name type="common">Brain eating amoeba</name>
    <dbReference type="NCBI Taxonomy" id="5763"/>
    <lineage>
        <taxon>Eukaryota</taxon>
        <taxon>Discoba</taxon>
        <taxon>Heterolobosea</taxon>
        <taxon>Tetramitia</taxon>
        <taxon>Eutetramitia</taxon>
        <taxon>Vahlkampfiidae</taxon>
        <taxon>Naegleria</taxon>
    </lineage>
</organism>
<feature type="compositionally biased region" description="Low complexity" evidence="9">
    <location>
        <begin position="812"/>
        <end position="824"/>
    </location>
</feature>
<evidence type="ECO:0000256" key="7">
    <source>
        <dbReference type="ARBA" id="ARBA00023242"/>
    </source>
</evidence>
<evidence type="ECO:0000256" key="6">
    <source>
        <dbReference type="ARBA" id="ARBA00023163"/>
    </source>
</evidence>
<evidence type="ECO:0000256" key="5">
    <source>
        <dbReference type="ARBA" id="ARBA00022737"/>
    </source>
</evidence>
<evidence type="ECO:0000313" key="12">
    <source>
        <dbReference type="Proteomes" id="UP000444721"/>
    </source>
</evidence>
<dbReference type="VEuPathDB" id="AmoebaDB:FDP41_000213"/>
<feature type="compositionally biased region" description="Low complexity" evidence="9">
    <location>
        <begin position="33"/>
        <end position="57"/>
    </location>
</feature>
<dbReference type="VEuPathDB" id="AmoebaDB:NfTy_024890"/>
<dbReference type="SUPFAM" id="SSF50978">
    <property type="entry name" value="WD40 repeat-like"/>
    <property type="match status" value="2"/>
</dbReference>
<dbReference type="AlphaFoldDB" id="A0A6A5CF05"/>
<feature type="compositionally biased region" description="Polar residues" evidence="9">
    <location>
        <begin position="933"/>
        <end position="947"/>
    </location>
</feature>
<evidence type="ECO:0000256" key="2">
    <source>
        <dbReference type="ARBA" id="ARBA00022517"/>
    </source>
</evidence>
<keyword evidence="12" id="KW-1185">Reference proteome</keyword>
<dbReference type="Proteomes" id="UP000444721">
    <property type="component" value="Unassembled WGS sequence"/>
</dbReference>
<keyword evidence="6" id="KW-0804">Transcription</keyword>
<name>A0A6A5CF05_NAEFO</name>
<comment type="subcellular location">
    <subcellularLocation>
        <location evidence="1">Nucleus</location>
        <location evidence="1">Nucleolus</location>
    </subcellularLocation>
</comment>
<reference evidence="11 12" key="1">
    <citation type="journal article" date="2019" name="Sci. Rep.">
        <title>Nanopore sequencing improves the draft genome of the human pathogenic amoeba Naegleria fowleri.</title>
        <authorList>
            <person name="Liechti N."/>
            <person name="Schurch N."/>
            <person name="Bruggmann R."/>
            <person name="Wittwer M."/>
        </authorList>
    </citation>
    <scope>NUCLEOTIDE SEQUENCE [LARGE SCALE GENOMIC DNA]</scope>
    <source>
        <strain evidence="11 12">ATCC 30894</strain>
    </source>
</reference>
<dbReference type="SMART" id="SM00320">
    <property type="entry name" value="WD40"/>
    <property type="match status" value="6"/>
</dbReference>
<dbReference type="PROSITE" id="PS50082">
    <property type="entry name" value="WD_REPEATS_2"/>
    <property type="match status" value="1"/>
</dbReference>
<evidence type="ECO:0000256" key="3">
    <source>
        <dbReference type="ARBA" id="ARBA00022552"/>
    </source>
</evidence>
<dbReference type="EMBL" id="VFQX01000001">
    <property type="protein sequence ID" value="KAF0985174.1"/>
    <property type="molecule type" value="Genomic_DNA"/>
</dbReference>
<feature type="compositionally biased region" description="Polar residues" evidence="9">
    <location>
        <begin position="62"/>
        <end position="71"/>
    </location>
</feature>
<dbReference type="Pfam" id="PF23769">
    <property type="entry name" value="Beta-prop_WDR75_2nd"/>
    <property type="match status" value="1"/>
</dbReference>
<keyword evidence="3" id="KW-0698">rRNA processing</keyword>
<proteinExistence type="predicted"/>
<evidence type="ECO:0000256" key="1">
    <source>
        <dbReference type="ARBA" id="ARBA00004604"/>
    </source>
</evidence>
<dbReference type="PANTHER" id="PTHR44215">
    <property type="entry name" value="WD REPEAT-CONTAINING PROTEIN 75"/>
    <property type="match status" value="1"/>
</dbReference>
<protein>
    <recommendedName>
        <fullName evidence="10">WD repeat-containing protein 75 second beta-propeller domain-containing protein</fullName>
    </recommendedName>
</protein>
<feature type="domain" description="WD repeat-containing protein 75 second beta-propeller" evidence="10">
    <location>
        <begin position="471"/>
        <end position="634"/>
    </location>
</feature>
<evidence type="ECO:0000256" key="4">
    <source>
        <dbReference type="ARBA" id="ARBA00022574"/>
    </source>
</evidence>
<dbReference type="GO" id="GO:0032040">
    <property type="term" value="C:small-subunit processome"/>
    <property type="evidence" value="ECO:0007669"/>
    <property type="project" value="InterPro"/>
</dbReference>
<dbReference type="GeneID" id="68107431"/>
<dbReference type="InterPro" id="IPR001680">
    <property type="entry name" value="WD40_rpt"/>
</dbReference>
<dbReference type="RefSeq" id="XP_044569887.1">
    <property type="nucleotide sequence ID" value="XM_044705291.1"/>
</dbReference>
<feature type="compositionally biased region" description="Polar residues" evidence="9">
    <location>
        <begin position="908"/>
        <end position="919"/>
    </location>
</feature>
<feature type="region of interest" description="Disordered" evidence="9">
    <location>
        <begin position="1"/>
        <end position="71"/>
    </location>
</feature>
<accession>A0A6A5CF05</accession>
<sequence length="996" mass="112195">MTILSSNHTPHTPSSKKKTSLQQPGMLLKEKSNNTNSSSSTPINTATTTTITNNSPNHPRNKTTTMTTPSHHSIQYQIGGSFNSRPLLLDDENIFCVPLSQNIAVYSNSTGKHIHTITFHKKKVTQIIRDHSDSNDCSLFSVSEDGYLCHWNIMVEKNQSQLLKQVNIGKPIYGIQQDKSNAQILYLCVLDHFYSFIKLNIHQGVLTQEKPSLHLEGHTFMTSTTSSVTPSSMTSSYLLQMYQFTQMNISKTHLFAIGGVDLYIYNLKKQELETTQTNEGIPLTAMAFCEENEILATADARGVISLWFSDGTRSSHHWHPSIVTCLQFSEEGDYLYSSGVEGVVVCWRLPSQKKDKFLVTDTAIQQFTLSSSQDVILVLGKDNIIRKYEFARFSLLYRIFGMNTNLDQKQVDQIQVTLEPHSSNILVSGTDSLQWYNINDGSVKHYECVQFRDVKYDPSRFQETLPVRTIIEHIAYSSDGQFMAHVESFGSYKQNLKFWQCSGIKSSNNIHLKPQLVTVIDSPHQQRMTRLLFVPSKKNSFVNRQNQPYHNRQNHHYNSSCCCLTSSLDGKIRIWKLSANTQLFSCSAIIEYKNLSATSFDVSSDGTLLAACFGCEITLWDLQSLELIESFSYPYSLSDCKFVNDDSIAVISDRYISLFSIAFESKNVWSIDAGHVEGLVSNGGCGKFAVIMNGSDICQFDLKSTKDATTLPPLRMHLETDHFVNALFYYKKKSDSINQQDHDNHEEEEDELYFLNKQFEVYRVVKVEEAAEESSDGVRKGASSFSSTATHDVMDQDTSMSRCEEDEKDTADSASTTTTSNSSSIYEKKWPSKESFNKISLMDIQKVITTPFSTEKGNKTWKEIFSAPSHSLISMSSCYTTFMNSFVLRGSQQHSVEHKKKKNNNNNTEMTDSSTNSSLAHYATSVTTTTTSQIPSLAQPSSTSSTTNEKHHQLHQHTTTSSSSNSMSLPHDDHVELPSADLIRFLKSYAATHNKQ</sequence>
<evidence type="ECO:0000256" key="8">
    <source>
        <dbReference type="PROSITE-ProRule" id="PRU00221"/>
    </source>
</evidence>
<dbReference type="InterPro" id="IPR057644">
    <property type="entry name" value="Beta-prop_WDR75_2nd"/>
</dbReference>
<dbReference type="OrthoDB" id="4096at2759"/>
<dbReference type="InterPro" id="IPR036322">
    <property type="entry name" value="WD40_repeat_dom_sf"/>
</dbReference>
<dbReference type="OMA" id="SSHHWHP"/>
<keyword evidence="2" id="KW-0690">Ribosome biogenesis</keyword>
<keyword evidence="7" id="KW-0539">Nucleus</keyword>
<comment type="caution">
    <text evidence="11">The sequence shown here is derived from an EMBL/GenBank/DDBJ whole genome shotgun (WGS) entry which is preliminary data.</text>
</comment>
<dbReference type="InterPro" id="IPR015943">
    <property type="entry name" value="WD40/YVTN_repeat-like_dom_sf"/>
</dbReference>
<dbReference type="GO" id="GO:0045943">
    <property type="term" value="P:positive regulation of transcription by RNA polymerase I"/>
    <property type="evidence" value="ECO:0007669"/>
    <property type="project" value="InterPro"/>
</dbReference>
<dbReference type="GO" id="GO:0003723">
    <property type="term" value="F:RNA binding"/>
    <property type="evidence" value="ECO:0007669"/>
    <property type="project" value="InterPro"/>
</dbReference>
<dbReference type="GO" id="GO:2000234">
    <property type="term" value="P:positive regulation of rRNA processing"/>
    <property type="evidence" value="ECO:0007669"/>
    <property type="project" value="TreeGrafter"/>
</dbReference>
<feature type="compositionally biased region" description="Low complexity" evidence="9">
    <location>
        <begin position="958"/>
        <end position="968"/>
    </location>
</feature>
<feature type="compositionally biased region" description="Polar residues" evidence="9">
    <location>
        <begin position="783"/>
        <end position="801"/>
    </location>
</feature>
<dbReference type="Gene3D" id="2.130.10.10">
    <property type="entry name" value="YVTN repeat-like/Quinoprotein amine dehydrogenase"/>
    <property type="match status" value="2"/>
</dbReference>
<dbReference type="PANTHER" id="PTHR44215:SF1">
    <property type="entry name" value="WD REPEAT-CONTAINING PROTEIN 75"/>
    <property type="match status" value="1"/>
</dbReference>
<dbReference type="InterPro" id="IPR053826">
    <property type="entry name" value="WDR75"/>
</dbReference>
<feature type="region of interest" description="Disordered" evidence="9">
    <location>
        <begin position="893"/>
        <end position="974"/>
    </location>
</feature>
<gene>
    <name evidence="11" type="ORF">FDP41_000213</name>
</gene>
<evidence type="ECO:0000259" key="10">
    <source>
        <dbReference type="Pfam" id="PF23769"/>
    </source>
</evidence>
<dbReference type="VEuPathDB" id="AmoebaDB:NF0060420"/>
<evidence type="ECO:0000256" key="9">
    <source>
        <dbReference type="SAM" id="MobiDB-lite"/>
    </source>
</evidence>
<evidence type="ECO:0000313" key="11">
    <source>
        <dbReference type="EMBL" id="KAF0985174.1"/>
    </source>
</evidence>
<dbReference type="Pfam" id="PF23869">
    <property type="entry name" value="Beta-prop_WDR75_1st"/>
    <property type="match status" value="1"/>
</dbReference>
<keyword evidence="5" id="KW-0677">Repeat</keyword>
<feature type="region of interest" description="Disordered" evidence="9">
    <location>
        <begin position="772"/>
        <end position="827"/>
    </location>
</feature>
<feature type="compositionally biased region" description="Polar residues" evidence="9">
    <location>
        <begin position="1"/>
        <end position="13"/>
    </location>
</feature>
<feature type="repeat" description="WD" evidence="8">
    <location>
        <begin position="316"/>
        <end position="357"/>
    </location>
</feature>
<keyword evidence="4 8" id="KW-0853">WD repeat</keyword>